<reference evidence="4" key="1">
    <citation type="submission" date="2017-11" db="EMBL/GenBank/DDBJ databases">
        <authorList>
            <person name="Watanabe M."/>
            <person name="Kojima H."/>
        </authorList>
    </citation>
    <scope>NUCLEOTIDE SEQUENCE [LARGE SCALE GENOMIC DNA]</scope>
    <source>
        <strain evidence="4">Tokyo 01</strain>
    </source>
</reference>
<name>A0A401G1I7_9BACT</name>
<dbReference type="Gene3D" id="1.20.850.10">
    <property type="entry name" value="Hydroxylamine Oxidoreductase, Chain A, domain 2"/>
    <property type="match status" value="1"/>
</dbReference>
<evidence type="ECO:0000313" key="4">
    <source>
        <dbReference type="Proteomes" id="UP000288096"/>
    </source>
</evidence>
<dbReference type="SUPFAM" id="SSF48695">
    <property type="entry name" value="Multiheme cytochromes"/>
    <property type="match status" value="1"/>
</dbReference>
<dbReference type="InterPro" id="IPR036280">
    <property type="entry name" value="Multihaem_cyt_sf"/>
</dbReference>
<evidence type="ECO:0000313" key="3">
    <source>
        <dbReference type="EMBL" id="GBC63082.1"/>
    </source>
</evidence>
<dbReference type="EMBL" id="BEXT01000001">
    <property type="protein sequence ID" value="GBC63082.1"/>
    <property type="molecule type" value="Genomic_DNA"/>
</dbReference>
<dbReference type="Gene3D" id="1.10.780.10">
    <property type="entry name" value="Hydroxylamine Oxidoreductase, Chain A, domain 1"/>
    <property type="match status" value="1"/>
</dbReference>
<gene>
    <name evidence="3" type="ORF">DENIS_4071</name>
</gene>
<keyword evidence="4" id="KW-1185">Reference proteome</keyword>
<dbReference type="PANTHER" id="PTHR35038">
    <property type="entry name" value="DISSIMILATORY SULFITE REDUCTASE SIRA"/>
    <property type="match status" value="1"/>
</dbReference>
<evidence type="ECO:0000256" key="1">
    <source>
        <dbReference type="ARBA" id="ARBA00022729"/>
    </source>
</evidence>
<comment type="caution">
    <text evidence="3">The sequence shown here is derived from an EMBL/GenBank/DDBJ whole genome shotgun (WGS) entry which is preliminary data.</text>
</comment>
<dbReference type="RefSeq" id="WP_124330202.1">
    <property type="nucleotide sequence ID" value="NZ_BEXT01000001.1"/>
</dbReference>
<evidence type="ECO:0000256" key="2">
    <source>
        <dbReference type="SAM" id="SignalP"/>
    </source>
</evidence>
<organism evidence="3 4">
    <name type="scientific">Desulfonema ishimotonii</name>
    <dbReference type="NCBI Taxonomy" id="45657"/>
    <lineage>
        <taxon>Bacteria</taxon>
        <taxon>Pseudomonadati</taxon>
        <taxon>Thermodesulfobacteriota</taxon>
        <taxon>Desulfobacteria</taxon>
        <taxon>Desulfobacterales</taxon>
        <taxon>Desulfococcaceae</taxon>
        <taxon>Desulfonema</taxon>
    </lineage>
</organism>
<feature type="chain" id="PRO_5019179242" evidence="2">
    <location>
        <begin position="22"/>
        <end position="514"/>
    </location>
</feature>
<proteinExistence type="predicted"/>
<dbReference type="Proteomes" id="UP000288096">
    <property type="component" value="Unassembled WGS sequence"/>
</dbReference>
<protein>
    <submittedName>
        <fullName evidence="3">Hydroxylamine oxidase</fullName>
    </submittedName>
</protein>
<keyword evidence="1 2" id="KW-0732">Signal</keyword>
<dbReference type="InterPro" id="IPR051829">
    <property type="entry name" value="Multiheme_Cytochr_ET"/>
</dbReference>
<dbReference type="Pfam" id="PF13447">
    <property type="entry name" value="Multi-haem_cyto"/>
    <property type="match status" value="1"/>
</dbReference>
<reference evidence="4" key="2">
    <citation type="submission" date="2019-01" db="EMBL/GenBank/DDBJ databases">
        <title>Genome sequence of Desulfonema ishimotonii strain Tokyo 01.</title>
        <authorList>
            <person name="Fukui M."/>
        </authorList>
    </citation>
    <scope>NUCLEOTIDE SEQUENCE [LARGE SCALE GENOMIC DNA]</scope>
    <source>
        <strain evidence="4">Tokyo 01</strain>
    </source>
</reference>
<sequence length="514" mass="57265">MKRIICILSMLLCMAAETVMAARAPVSEATEECLGCHSSIHPGIVEEWQNSRHARITPREALGVTGLARKVSARTVPDYLLPTAVGCAECHTLNAKVHADTFEHNGVSIHLAVSPRDCATCHTEEAVRYSGNLMAHARKNLAANPLYQDLQQQILGRPVRREGKLTFEPPAAETRQSGCFYCHGTRLEVVGMETRDTVLGEMEFPRLSGWPNQGVGRVNTDGSLGSCAACHTRHAFSIEMARKPHTCRECHVGPDVPAYKVYASSKHGNIYAAMNRQWDFSAVPWTVGKDFTAPTCATCHISLVVNTDGQVLARRTHEMSGRLAWRIFGLIYAHPHPMNPDTTRIRNKSGQPLPTDFDGTYAAEYLIDAGEQVRRTETMQAICLGCHSASWVRGHWKRFERTIRETRSDIRAATGIMADIWARGFAKGPDSDDSPFNEAIERTWCDAWLFYANTVRFSAAMAGGGDYSVFADGRYQLSRRIQELNDWLELRNQLFPPTPPIALRGLPEKPYRVQ</sequence>
<dbReference type="OrthoDB" id="9814800at2"/>
<dbReference type="AlphaFoldDB" id="A0A401G1I7"/>
<accession>A0A401G1I7</accession>
<feature type="signal peptide" evidence="2">
    <location>
        <begin position="1"/>
        <end position="21"/>
    </location>
</feature>